<dbReference type="SUPFAM" id="SSF81271">
    <property type="entry name" value="TGS-like"/>
    <property type="match status" value="1"/>
</dbReference>
<dbReference type="Gene3D" id="3.10.20.30">
    <property type="match status" value="1"/>
</dbReference>
<evidence type="ECO:0000259" key="3">
    <source>
        <dbReference type="PROSITE" id="PS51710"/>
    </source>
</evidence>
<dbReference type="AlphaFoldDB" id="A0A497JKX7"/>
<keyword evidence="1" id="KW-0547">Nucleotide-binding</keyword>
<dbReference type="InterPro" id="IPR006073">
    <property type="entry name" value="GTP-bd"/>
</dbReference>
<gene>
    <name evidence="5" type="ORF">DRO04_00770</name>
</gene>
<dbReference type="EMBL" id="QMWP01000017">
    <property type="protein sequence ID" value="RLG70996.1"/>
    <property type="molecule type" value="Genomic_DNA"/>
</dbReference>
<feature type="domain" description="OBG-type G" evidence="3">
    <location>
        <begin position="86"/>
        <end position="375"/>
    </location>
</feature>
<dbReference type="Gene3D" id="3.40.50.300">
    <property type="entry name" value="P-loop containing nucleotide triphosphate hydrolases"/>
    <property type="match status" value="1"/>
</dbReference>
<dbReference type="InterPro" id="IPR012676">
    <property type="entry name" value="TGS-like"/>
</dbReference>
<proteinExistence type="predicted"/>
<accession>A0A497JKX7</accession>
<dbReference type="Pfam" id="PF02824">
    <property type="entry name" value="TGS"/>
    <property type="match status" value="1"/>
</dbReference>
<organism evidence="5 6">
    <name type="scientific">Candidatus Iainarchaeum sp</name>
    <dbReference type="NCBI Taxonomy" id="3101447"/>
    <lineage>
        <taxon>Archaea</taxon>
        <taxon>Candidatus Iainarchaeota</taxon>
        <taxon>Candidatus Iainarchaeia</taxon>
        <taxon>Candidatus Iainarchaeales</taxon>
        <taxon>Candidatus Iainarchaeaceae</taxon>
        <taxon>Candidatus Iainarchaeum</taxon>
    </lineage>
</organism>
<dbReference type="PRINTS" id="PR00326">
    <property type="entry name" value="GTP1OBG"/>
</dbReference>
<dbReference type="SUPFAM" id="SSF52540">
    <property type="entry name" value="P-loop containing nucleoside triphosphate hydrolases"/>
    <property type="match status" value="1"/>
</dbReference>
<dbReference type="CDD" id="cd01666">
    <property type="entry name" value="TGS_DRG"/>
    <property type="match status" value="1"/>
</dbReference>
<dbReference type="Proteomes" id="UP000278031">
    <property type="component" value="Unassembled WGS sequence"/>
</dbReference>
<dbReference type="InterPro" id="IPR004095">
    <property type="entry name" value="TGS"/>
</dbReference>
<protein>
    <submittedName>
        <fullName evidence="5">GTP-binding protein</fullName>
    </submittedName>
</protein>
<dbReference type="Pfam" id="PF01926">
    <property type="entry name" value="MMR_HSR1"/>
    <property type="match status" value="1"/>
</dbReference>
<feature type="coiled-coil region" evidence="2">
    <location>
        <begin position="43"/>
        <end position="77"/>
    </location>
</feature>
<dbReference type="PROSITE" id="PS51880">
    <property type="entry name" value="TGS"/>
    <property type="match status" value="1"/>
</dbReference>
<dbReference type="PANTHER" id="PTHR43127">
    <property type="entry name" value="DEVELOPMENTALLY-REGULATED GTP-BINDING PROTEIN 2"/>
    <property type="match status" value="1"/>
</dbReference>
<evidence type="ECO:0000259" key="4">
    <source>
        <dbReference type="PROSITE" id="PS51880"/>
    </source>
</evidence>
<dbReference type="InterPro" id="IPR045001">
    <property type="entry name" value="DRG"/>
</dbReference>
<evidence type="ECO:0000313" key="6">
    <source>
        <dbReference type="Proteomes" id="UP000278031"/>
    </source>
</evidence>
<name>A0A497JKX7_9ARCH</name>
<keyword evidence="2" id="KW-0175">Coiled coil</keyword>
<sequence length="375" mass="42441">MIGYMPANVSLEFIKAKEEYEKARSPKEKLAALQKMYSLAPSHKGAENLRRELTKKIAALRRELEKEKKGKKHAKDEFAVKKEGMFQIVIIGLPNSGKSTLLKFLTGIEVQIADYPFTTQKPEKGVMQLDGAKFQLVELPALIEGSSSGKANGLKILNVVRNADAIIMVVDSPESYRILKSELENAGIKINKQKPKIKIERSNFGGITITGKHFLKMREEEAIDMLKSHGIFNASVLLEEETTPQKLMEALDKRFVYKKCIFLCRNKESYENIIEKENAILYSLDADPAEIKKKIVELLDIILIYTKKPHEKADMNEPLILKNGATVENVAKILHKELAKRIKYARVWGSTKFPGQRVGKDYKLKNKDIVEIAIS</sequence>
<dbReference type="GO" id="GO:0003924">
    <property type="term" value="F:GTPase activity"/>
    <property type="evidence" value="ECO:0007669"/>
    <property type="project" value="InterPro"/>
</dbReference>
<dbReference type="InterPro" id="IPR027417">
    <property type="entry name" value="P-loop_NTPase"/>
</dbReference>
<evidence type="ECO:0000256" key="2">
    <source>
        <dbReference type="SAM" id="Coils"/>
    </source>
</evidence>
<reference evidence="5 6" key="1">
    <citation type="submission" date="2018-06" db="EMBL/GenBank/DDBJ databases">
        <title>Extensive metabolic versatility and redundancy in microbially diverse, dynamic hydrothermal sediments.</title>
        <authorList>
            <person name="Dombrowski N."/>
            <person name="Teske A."/>
            <person name="Baker B.J."/>
        </authorList>
    </citation>
    <scope>NUCLEOTIDE SEQUENCE [LARGE SCALE GENOMIC DNA]</scope>
    <source>
        <strain evidence="5">B51_G17</strain>
    </source>
</reference>
<comment type="caution">
    <text evidence="5">The sequence shown here is derived from an EMBL/GenBank/DDBJ whole genome shotgun (WGS) entry which is preliminary data.</text>
</comment>
<evidence type="ECO:0000256" key="1">
    <source>
        <dbReference type="ARBA" id="ARBA00022741"/>
    </source>
</evidence>
<dbReference type="InterPro" id="IPR031167">
    <property type="entry name" value="G_OBG"/>
</dbReference>
<dbReference type="PROSITE" id="PS51710">
    <property type="entry name" value="G_OBG"/>
    <property type="match status" value="1"/>
</dbReference>
<evidence type="ECO:0000313" key="5">
    <source>
        <dbReference type="EMBL" id="RLG70996.1"/>
    </source>
</evidence>
<dbReference type="GO" id="GO:0005525">
    <property type="term" value="F:GTP binding"/>
    <property type="evidence" value="ECO:0007669"/>
    <property type="project" value="InterPro"/>
</dbReference>
<feature type="domain" description="TGS" evidence="4">
    <location>
        <begin position="297"/>
        <end position="374"/>
    </location>
</feature>
<dbReference type="InterPro" id="IPR012675">
    <property type="entry name" value="Beta-grasp_dom_sf"/>
</dbReference>